<keyword evidence="2 6" id="KW-0489">Methyltransferase</keyword>
<reference evidence="7 8" key="1">
    <citation type="submission" date="2017-02" db="EMBL/GenBank/DDBJ databases">
        <title>Chromobacterium haemolyticum H5244.</title>
        <authorList>
            <person name="Gulvik C.A."/>
        </authorList>
    </citation>
    <scope>NUCLEOTIDE SEQUENCE [LARGE SCALE GENOMIC DNA]</scope>
    <source>
        <strain evidence="7 8">H5244</strain>
    </source>
</reference>
<dbReference type="AlphaFoldDB" id="A0A1W0CN30"/>
<organism evidence="7 8">
    <name type="scientific">Chromobacterium haemolyticum</name>
    <dbReference type="NCBI Taxonomy" id="394935"/>
    <lineage>
        <taxon>Bacteria</taxon>
        <taxon>Pseudomonadati</taxon>
        <taxon>Pseudomonadota</taxon>
        <taxon>Betaproteobacteria</taxon>
        <taxon>Neisseriales</taxon>
        <taxon>Chromobacteriaceae</taxon>
        <taxon>Chromobacterium</taxon>
    </lineage>
</organism>
<dbReference type="SUPFAM" id="SSF53335">
    <property type="entry name" value="S-adenosyl-L-methionine-dependent methyltransferases"/>
    <property type="match status" value="1"/>
</dbReference>
<gene>
    <name evidence="6" type="primary">rlmJ</name>
    <name evidence="7" type="ORF">B0T45_16030</name>
</gene>
<feature type="site" description="Interaction with substrate rRNA" evidence="6">
    <location>
        <position position="4"/>
    </location>
</feature>
<dbReference type="PANTHER" id="PTHR37426">
    <property type="entry name" value="RIBOSOMAL RNA LARGE SUBUNIT METHYLTRANSFERASE J"/>
    <property type="match status" value="1"/>
</dbReference>
<comment type="subunit">
    <text evidence="6">Monomer.</text>
</comment>
<feature type="binding site" evidence="6">
    <location>
        <begin position="144"/>
        <end position="145"/>
    </location>
    <ligand>
        <name>S-adenosyl-L-methionine</name>
        <dbReference type="ChEBI" id="CHEBI:59789"/>
    </ligand>
</feature>
<keyword evidence="1 6" id="KW-0698">rRNA processing</keyword>
<dbReference type="RefSeq" id="WP_043641603.1">
    <property type="nucleotide sequence ID" value="NZ_CP109905.1"/>
</dbReference>
<dbReference type="Pfam" id="PF04378">
    <property type="entry name" value="RsmJ"/>
    <property type="match status" value="1"/>
</dbReference>
<evidence type="ECO:0000256" key="1">
    <source>
        <dbReference type="ARBA" id="ARBA00022552"/>
    </source>
</evidence>
<evidence type="ECO:0000313" key="8">
    <source>
        <dbReference type="Proteomes" id="UP000192721"/>
    </source>
</evidence>
<dbReference type="HAMAP" id="MF_00934">
    <property type="entry name" value="23SrRNA_methyltr_J"/>
    <property type="match status" value="1"/>
</dbReference>
<dbReference type="GO" id="GO:0005829">
    <property type="term" value="C:cytosol"/>
    <property type="evidence" value="ECO:0007669"/>
    <property type="project" value="TreeGrafter"/>
</dbReference>
<evidence type="ECO:0000256" key="5">
    <source>
        <dbReference type="ARBA" id="ARBA00022884"/>
    </source>
</evidence>
<feature type="active site" description="Proton acceptor" evidence="6">
    <location>
        <position position="165"/>
    </location>
</feature>
<accession>A0A1W0CN30</accession>
<comment type="function">
    <text evidence="6">Specifically methylates the adenine in position 2030 of 23S rRNA.</text>
</comment>
<evidence type="ECO:0000256" key="4">
    <source>
        <dbReference type="ARBA" id="ARBA00022691"/>
    </source>
</evidence>
<feature type="binding site" evidence="6">
    <location>
        <position position="19"/>
    </location>
    <ligand>
        <name>S-adenosyl-L-methionine</name>
        <dbReference type="ChEBI" id="CHEBI:59789"/>
    </ligand>
</feature>
<comment type="similarity">
    <text evidence="6">Belongs to the RlmJ family.</text>
</comment>
<name>A0A1W0CN30_9NEIS</name>
<dbReference type="GO" id="GO:0003723">
    <property type="term" value="F:RNA binding"/>
    <property type="evidence" value="ECO:0007669"/>
    <property type="project" value="UniProtKB-UniRule"/>
</dbReference>
<sequence>MLSYRHAFHAGNHADVLKHLIQIELLNYLGQKAKPYWYIDTHAGAGAYSLVEGYATKNAEFESGIARLWRRDDLPEAVANYVEVVRTLNADGELKLYPGSPWCAAEVMPASDKLRLFELHPTDHQLLADTFADAGRRVQIQQANGFEAIKAILPPPPRRALVLIDPPYEDKRDYQHVITALKESLKRFATGVYAVWYPCLQRAEMKELPKEMKKLGAKNWLRAELHVQKPSSDGFGMHGSGMFILNAPWTLPQTLREVLPYLAQHLAQDAGASYVLETGGDL</sequence>
<feature type="binding site" evidence="6">
    <location>
        <position position="42"/>
    </location>
    <ligand>
        <name>S-adenosyl-L-methionine</name>
        <dbReference type="ChEBI" id="CHEBI:59789"/>
    </ligand>
</feature>
<evidence type="ECO:0000313" key="7">
    <source>
        <dbReference type="EMBL" id="OQS36214.1"/>
    </source>
</evidence>
<evidence type="ECO:0000256" key="3">
    <source>
        <dbReference type="ARBA" id="ARBA00022679"/>
    </source>
</evidence>
<proteinExistence type="inferred from homology"/>
<feature type="binding site" evidence="6">
    <location>
        <position position="165"/>
    </location>
    <ligand>
        <name>S-adenosyl-L-methionine</name>
        <dbReference type="ChEBI" id="CHEBI:59789"/>
    </ligand>
</feature>
<keyword evidence="3 6" id="KW-0808">Transferase</keyword>
<keyword evidence="4 6" id="KW-0949">S-adenosyl-L-methionine</keyword>
<feature type="binding site" evidence="6">
    <location>
        <position position="100"/>
    </location>
    <ligand>
        <name>S-adenosyl-L-methionine</name>
        <dbReference type="ChEBI" id="CHEBI:59789"/>
    </ligand>
</feature>
<dbReference type="PANTHER" id="PTHR37426:SF1">
    <property type="entry name" value="RIBOSOMAL RNA LARGE SUBUNIT METHYLTRANSFERASE J"/>
    <property type="match status" value="1"/>
</dbReference>
<evidence type="ECO:0000256" key="6">
    <source>
        <dbReference type="HAMAP-Rule" id="MF_00934"/>
    </source>
</evidence>
<dbReference type="EMBL" id="MUKV01000023">
    <property type="protein sequence ID" value="OQS36214.1"/>
    <property type="molecule type" value="Genomic_DNA"/>
</dbReference>
<dbReference type="InterPro" id="IPR029063">
    <property type="entry name" value="SAM-dependent_MTases_sf"/>
</dbReference>
<keyword evidence="5 6" id="KW-0694">RNA-binding</keyword>
<dbReference type="GO" id="GO:0070475">
    <property type="term" value="P:rRNA base methylation"/>
    <property type="evidence" value="ECO:0007669"/>
    <property type="project" value="UniProtKB-UniRule"/>
</dbReference>
<dbReference type="FunFam" id="3.40.50.150:FF:000037">
    <property type="entry name" value="Ribosomal RNA large subunit methyltransferase J"/>
    <property type="match status" value="1"/>
</dbReference>
<dbReference type="Gene3D" id="3.40.50.150">
    <property type="entry name" value="Vaccinia Virus protein VP39"/>
    <property type="match status" value="1"/>
</dbReference>
<evidence type="ECO:0000256" key="2">
    <source>
        <dbReference type="ARBA" id="ARBA00022603"/>
    </source>
</evidence>
<dbReference type="EC" id="2.1.1.266" evidence="6"/>
<protein>
    <recommendedName>
        <fullName evidence="6">Ribosomal RNA large subunit methyltransferase J</fullName>
        <ecNumber evidence="6">2.1.1.266</ecNumber>
    </recommendedName>
    <alternativeName>
        <fullName evidence="6">23S rRNA (adenine(2030)-N6)-methyltransferase</fullName>
    </alternativeName>
    <alternativeName>
        <fullName evidence="6">23S rRNA m6A2030 methyltransferase</fullName>
    </alternativeName>
</protein>
<comment type="caution">
    <text evidence="7">The sequence shown here is derived from an EMBL/GenBank/DDBJ whole genome shotgun (WGS) entry which is preliminary data.</text>
</comment>
<dbReference type="GO" id="GO:0036307">
    <property type="term" value="F:23S rRNA (adenine(2030)-N(6))-methyltransferase activity"/>
    <property type="evidence" value="ECO:0007669"/>
    <property type="project" value="UniProtKB-UniRule"/>
</dbReference>
<dbReference type="InterPro" id="IPR007473">
    <property type="entry name" value="RlmJ"/>
</dbReference>
<comment type="catalytic activity">
    <reaction evidence="6">
        <text>adenosine(2030) in 23S rRNA + S-adenosyl-L-methionine = N(6)-methyladenosine(2030) in 23S rRNA + S-adenosyl-L-homocysteine + H(+)</text>
        <dbReference type="Rhea" id="RHEA:43736"/>
        <dbReference type="Rhea" id="RHEA-COMP:10668"/>
        <dbReference type="Rhea" id="RHEA-COMP:10669"/>
        <dbReference type="ChEBI" id="CHEBI:15378"/>
        <dbReference type="ChEBI" id="CHEBI:57856"/>
        <dbReference type="ChEBI" id="CHEBI:59789"/>
        <dbReference type="ChEBI" id="CHEBI:74411"/>
        <dbReference type="ChEBI" id="CHEBI:74449"/>
        <dbReference type="EC" id="2.1.1.266"/>
    </reaction>
</comment>
<dbReference type="Proteomes" id="UP000192721">
    <property type="component" value="Unassembled WGS sequence"/>
</dbReference>
<feature type="binding site" evidence="6">
    <location>
        <position position="118"/>
    </location>
    <ligand>
        <name>S-adenosyl-L-methionine</name>
        <dbReference type="ChEBI" id="CHEBI:59789"/>
    </ligand>
</feature>